<dbReference type="EMBL" id="JARBDR010000328">
    <property type="protein sequence ID" value="KAJ8316380.1"/>
    <property type="molecule type" value="Genomic_DNA"/>
</dbReference>
<protein>
    <submittedName>
        <fullName evidence="2">Uncharacterized protein</fullName>
    </submittedName>
</protein>
<proteinExistence type="predicted"/>
<keyword evidence="3" id="KW-1185">Reference proteome</keyword>
<evidence type="ECO:0000313" key="3">
    <source>
        <dbReference type="Proteomes" id="UP001217089"/>
    </source>
</evidence>
<sequence length="132" mass="15169">MRAENTDSRRIAGIQVHNEHETVRQGLTYVSNSKMKWNQLNDQVNTENKDQEENGNQNETKTQSEVAFNTEAEKQIAEASKTEGKEQKKEDEGEETKGGNSTVTGKRKEKEEQQEESLLRPQVQRSLKMYLV</sequence>
<name>A0ABQ9FL19_TEGGR</name>
<feature type="region of interest" description="Disordered" evidence="1">
    <location>
        <begin position="1"/>
        <end position="132"/>
    </location>
</feature>
<feature type="compositionally biased region" description="Basic and acidic residues" evidence="1">
    <location>
        <begin position="1"/>
        <end position="10"/>
    </location>
</feature>
<feature type="compositionally biased region" description="Polar residues" evidence="1">
    <location>
        <begin position="54"/>
        <end position="67"/>
    </location>
</feature>
<reference evidence="2 3" key="1">
    <citation type="submission" date="2022-12" db="EMBL/GenBank/DDBJ databases">
        <title>Chromosome-level genome of Tegillarca granosa.</title>
        <authorList>
            <person name="Kim J."/>
        </authorList>
    </citation>
    <scope>NUCLEOTIDE SEQUENCE [LARGE SCALE GENOMIC DNA]</scope>
    <source>
        <strain evidence="2">Teg-2019</strain>
        <tissue evidence="2">Adductor muscle</tissue>
    </source>
</reference>
<feature type="compositionally biased region" description="Polar residues" evidence="1">
    <location>
        <begin position="28"/>
        <end position="46"/>
    </location>
</feature>
<comment type="caution">
    <text evidence="2">The sequence shown here is derived from an EMBL/GenBank/DDBJ whole genome shotgun (WGS) entry which is preliminary data.</text>
</comment>
<gene>
    <name evidence="2" type="ORF">KUTeg_006394</name>
</gene>
<dbReference type="Proteomes" id="UP001217089">
    <property type="component" value="Unassembled WGS sequence"/>
</dbReference>
<accession>A0ABQ9FL19</accession>
<feature type="compositionally biased region" description="Basic and acidic residues" evidence="1">
    <location>
        <begin position="71"/>
        <end position="97"/>
    </location>
</feature>
<organism evidence="2 3">
    <name type="scientific">Tegillarca granosa</name>
    <name type="common">Malaysian cockle</name>
    <name type="synonym">Anadara granosa</name>
    <dbReference type="NCBI Taxonomy" id="220873"/>
    <lineage>
        <taxon>Eukaryota</taxon>
        <taxon>Metazoa</taxon>
        <taxon>Spiralia</taxon>
        <taxon>Lophotrochozoa</taxon>
        <taxon>Mollusca</taxon>
        <taxon>Bivalvia</taxon>
        <taxon>Autobranchia</taxon>
        <taxon>Pteriomorphia</taxon>
        <taxon>Arcoida</taxon>
        <taxon>Arcoidea</taxon>
        <taxon>Arcidae</taxon>
        <taxon>Tegillarca</taxon>
    </lineage>
</organism>
<evidence type="ECO:0000313" key="2">
    <source>
        <dbReference type="EMBL" id="KAJ8316380.1"/>
    </source>
</evidence>
<evidence type="ECO:0000256" key="1">
    <source>
        <dbReference type="SAM" id="MobiDB-lite"/>
    </source>
</evidence>